<organism evidence="2 3">
    <name type="scientific">Dendrobium chrysotoxum</name>
    <name type="common">Orchid</name>
    <dbReference type="NCBI Taxonomy" id="161865"/>
    <lineage>
        <taxon>Eukaryota</taxon>
        <taxon>Viridiplantae</taxon>
        <taxon>Streptophyta</taxon>
        <taxon>Embryophyta</taxon>
        <taxon>Tracheophyta</taxon>
        <taxon>Spermatophyta</taxon>
        <taxon>Magnoliopsida</taxon>
        <taxon>Liliopsida</taxon>
        <taxon>Asparagales</taxon>
        <taxon>Orchidaceae</taxon>
        <taxon>Epidendroideae</taxon>
        <taxon>Malaxideae</taxon>
        <taxon>Dendrobiinae</taxon>
        <taxon>Dendrobium</taxon>
    </lineage>
</organism>
<feature type="transmembrane region" description="Helical" evidence="1">
    <location>
        <begin position="155"/>
        <end position="173"/>
    </location>
</feature>
<evidence type="ECO:0000313" key="3">
    <source>
        <dbReference type="Proteomes" id="UP000775213"/>
    </source>
</evidence>
<dbReference type="GO" id="GO:0005666">
    <property type="term" value="C:RNA polymerase III complex"/>
    <property type="evidence" value="ECO:0007669"/>
    <property type="project" value="TreeGrafter"/>
</dbReference>
<protein>
    <submittedName>
        <fullName evidence="2">Uncharacterized protein</fullName>
    </submittedName>
</protein>
<gene>
    <name evidence="2" type="ORF">IEQ34_022646</name>
</gene>
<comment type="caution">
    <text evidence="2">The sequence shown here is derived from an EMBL/GenBank/DDBJ whole genome shotgun (WGS) entry which is preliminary data.</text>
</comment>
<accession>A0AAV7FXP6</accession>
<dbReference type="PANTHER" id="PTHR12069">
    <property type="entry name" value="DNA-DIRECTED RNA POLYMERASES III 80 KDA POLYPEPTIDE RNA POLYMERASE III SUBUNIT 5"/>
    <property type="match status" value="1"/>
</dbReference>
<keyword evidence="3" id="KW-1185">Reference proteome</keyword>
<sequence>MSIETHEHIRRALLEIFNYKTVLSFQSIVSGLQEIARMSSPKKDIKTRLLVNAAALAVSAPVKDLRSVIDQVAVRVHGLYVLKTAGNPALDPLRNVVISLYREREPNVKLRRKEIKQAAQLCLKMDISDYEYYQACLGNNIHSVTKQLFKLNCGFFIFSFVLLLLNINIIIIISSKKRRKFKKNQEGEKKENKREIYKKRRDFIL</sequence>
<keyword evidence="1" id="KW-0812">Transmembrane</keyword>
<dbReference type="Proteomes" id="UP000775213">
    <property type="component" value="Unassembled WGS sequence"/>
</dbReference>
<dbReference type="GO" id="GO:0042797">
    <property type="term" value="P:tRNA transcription by RNA polymerase III"/>
    <property type="evidence" value="ECO:0007669"/>
    <property type="project" value="TreeGrafter"/>
</dbReference>
<keyword evidence="1" id="KW-0472">Membrane</keyword>
<keyword evidence="1" id="KW-1133">Transmembrane helix</keyword>
<name>A0AAV7FXP6_DENCH</name>
<dbReference type="InterPro" id="IPR006886">
    <property type="entry name" value="RNA_pol_III_Rpc5"/>
</dbReference>
<dbReference type="PANTHER" id="PTHR12069:SF0">
    <property type="entry name" value="DNA-DIRECTED RNA POLYMERASE III SUBUNIT RPC5"/>
    <property type="match status" value="1"/>
</dbReference>
<dbReference type="AlphaFoldDB" id="A0AAV7FXP6"/>
<dbReference type="EMBL" id="JAGFBR010000019">
    <property type="protein sequence ID" value="KAH0448846.1"/>
    <property type="molecule type" value="Genomic_DNA"/>
</dbReference>
<proteinExistence type="predicted"/>
<evidence type="ECO:0000256" key="1">
    <source>
        <dbReference type="SAM" id="Phobius"/>
    </source>
</evidence>
<evidence type="ECO:0000313" key="2">
    <source>
        <dbReference type="EMBL" id="KAH0448846.1"/>
    </source>
</evidence>
<reference evidence="2 3" key="1">
    <citation type="journal article" date="2021" name="Hortic Res">
        <title>Chromosome-scale assembly of the Dendrobium chrysotoxum genome enhances the understanding of orchid evolution.</title>
        <authorList>
            <person name="Zhang Y."/>
            <person name="Zhang G.Q."/>
            <person name="Zhang D."/>
            <person name="Liu X.D."/>
            <person name="Xu X.Y."/>
            <person name="Sun W.H."/>
            <person name="Yu X."/>
            <person name="Zhu X."/>
            <person name="Wang Z.W."/>
            <person name="Zhao X."/>
            <person name="Zhong W.Y."/>
            <person name="Chen H."/>
            <person name="Yin W.L."/>
            <person name="Huang T."/>
            <person name="Niu S.C."/>
            <person name="Liu Z.J."/>
        </authorList>
    </citation>
    <scope>NUCLEOTIDE SEQUENCE [LARGE SCALE GENOMIC DNA]</scope>
    <source>
        <strain evidence="2">Lindl</strain>
    </source>
</reference>